<reference evidence="8 9" key="1">
    <citation type="journal article" date="2021" name="Nat. Plants">
        <title>The Taxus genome provides insights into paclitaxel biosynthesis.</title>
        <authorList>
            <person name="Xiong X."/>
            <person name="Gou J."/>
            <person name="Liao Q."/>
            <person name="Li Y."/>
            <person name="Zhou Q."/>
            <person name="Bi G."/>
            <person name="Li C."/>
            <person name="Du R."/>
            <person name="Wang X."/>
            <person name="Sun T."/>
            <person name="Guo L."/>
            <person name="Liang H."/>
            <person name="Lu P."/>
            <person name="Wu Y."/>
            <person name="Zhang Z."/>
            <person name="Ro D.K."/>
            <person name="Shang Y."/>
            <person name="Huang S."/>
            <person name="Yan J."/>
        </authorList>
    </citation>
    <scope>NUCLEOTIDE SEQUENCE [LARGE SCALE GENOMIC DNA]</scope>
    <source>
        <strain evidence="8">Ta-2019</strain>
    </source>
</reference>
<evidence type="ECO:0000256" key="5">
    <source>
        <dbReference type="ARBA" id="ARBA00022801"/>
    </source>
</evidence>
<feature type="non-terminal residue" evidence="8">
    <location>
        <position position="95"/>
    </location>
</feature>
<evidence type="ECO:0000256" key="6">
    <source>
        <dbReference type="ARBA" id="ARBA00022918"/>
    </source>
</evidence>
<keyword evidence="5" id="KW-0378">Hydrolase</keyword>
<protein>
    <recommendedName>
        <fullName evidence="7">Reverse transcriptase RNase H-like domain-containing protein</fullName>
    </recommendedName>
</protein>
<dbReference type="GO" id="GO:0004519">
    <property type="term" value="F:endonuclease activity"/>
    <property type="evidence" value="ECO:0007669"/>
    <property type="project" value="UniProtKB-KW"/>
</dbReference>
<feature type="domain" description="Reverse transcriptase RNase H-like" evidence="7">
    <location>
        <begin position="2"/>
        <end position="82"/>
    </location>
</feature>
<dbReference type="GO" id="GO:0003964">
    <property type="term" value="F:RNA-directed DNA polymerase activity"/>
    <property type="evidence" value="ECO:0007669"/>
    <property type="project" value="UniProtKB-KW"/>
</dbReference>
<evidence type="ECO:0000256" key="2">
    <source>
        <dbReference type="ARBA" id="ARBA00022695"/>
    </source>
</evidence>
<keyword evidence="4" id="KW-0255">Endonuclease</keyword>
<proteinExistence type="predicted"/>
<keyword evidence="9" id="KW-1185">Reference proteome</keyword>
<evidence type="ECO:0000256" key="3">
    <source>
        <dbReference type="ARBA" id="ARBA00022722"/>
    </source>
</evidence>
<dbReference type="AlphaFoldDB" id="A0AA38FK87"/>
<dbReference type="InterPro" id="IPR043502">
    <property type="entry name" value="DNA/RNA_pol_sf"/>
</dbReference>
<dbReference type="PANTHER" id="PTHR37984">
    <property type="entry name" value="PROTEIN CBG26694"/>
    <property type="match status" value="1"/>
</dbReference>
<organism evidence="8 9">
    <name type="scientific">Taxus chinensis</name>
    <name type="common">Chinese yew</name>
    <name type="synonym">Taxus wallichiana var. chinensis</name>
    <dbReference type="NCBI Taxonomy" id="29808"/>
    <lineage>
        <taxon>Eukaryota</taxon>
        <taxon>Viridiplantae</taxon>
        <taxon>Streptophyta</taxon>
        <taxon>Embryophyta</taxon>
        <taxon>Tracheophyta</taxon>
        <taxon>Spermatophyta</taxon>
        <taxon>Pinopsida</taxon>
        <taxon>Pinidae</taxon>
        <taxon>Conifers II</taxon>
        <taxon>Cupressales</taxon>
        <taxon>Taxaceae</taxon>
        <taxon>Taxus</taxon>
    </lineage>
</organism>
<dbReference type="SUPFAM" id="SSF56672">
    <property type="entry name" value="DNA/RNA polymerases"/>
    <property type="match status" value="1"/>
</dbReference>
<evidence type="ECO:0000256" key="1">
    <source>
        <dbReference type="ARBA" id="ARBA00022679"/>
    </source>
</evidence>
<keyword evidence="6" id="KW-0695">RNA-directed DNA polymerase</keyword>
<gene>
    <name evidence="8" type="ORF">KI387_010068</name>
</gene>
<evidence type="ECO:0000313" key="9">
    <source>
        <dbReference type="Proteomes" id="UP000824469"/>
    </source>
</evidence>
<keyword evidence="3" id="KW-0540">Nuclease</keyword>
<dbReference type="GO" id="GO:0016787">
    <property type="term" value="F:hydrolase activity"/>
    <property type="evidence" value="ECO:0007669"/>
    <property type="project" value="UniProtKB-KW"/>
</dbReference>
<dbReference type="InterPro" id="IPR050951">
    <property type="entry name" value="Retrovirus_Pol_polyprotein"/>
</dbReference>
<dbReference type="Pfam" id="PF17917">
    <property type="entry name" value="RT_RNaseH"/>
    <property type="match status" value="1"/>
</dbReference>
<feature type="non-terminal residue" evidence="8">
    <location>
        <position position="1"/>
    </location>
</feature>
<evidence type="ECO:0000259" key="7">
    <source>
        <dbReference type="Pfam" id="PF17917"/>
    </source>
</evidence>
<sequence length="95" mass="11112">KNDEGLEAPIAFMRCPLKKHELNYSQLEKNAYAVVKAVKKFHFYFLNPHTVVMLPRSTIKSILTQQDPKVRRGNWIAKIQEYDLDIWPSNLVRGN</sequence>
<evidence type="ECO:0000313" key="8">
    <source>
        <dbReference type="EMBL" id="KAH9305664.1"/>
    </source>
</evidence>
<comment type="caution">
    <text evidence="8">The sequence shown here is derived from an EMBL/GenBank/DDBJ whole genome shotgun (WGS) entry which is preliminary data.</text>
</comment>
<dbReference type="InterPro" id="IPR041373">
    <property type="entry name" value="RT_RNaseH"/>
</dbReference>
<dbReference type="PANTHER" id="PTHR37984:SF5">
    <property type="entry name" value="PROTEIN NYNRIN-LIKE"/>
    <property type="match status" value="1"/>
</dbReference>
<evidence type="ECO:0000256" key="4">
    <source>
        <dbReference type="ARBA" id="ARBA00022759"/>
    </source>
</evidence>
<dbReference type="Proteomes" id="UP000824469">
    <property type="component" value="Unassembled WGS sequence"/>
</dbReference>
<keyword evidence="1" id="KW-0808">Transferase</keyword>
<name>A0AA38FK87_TAXCH</name>
<dbReference type="EMBL" id="JAHRHJ020000008">
    <property type="protein sequence ID" value="KAH9305664.1"/>
    <property type="molecule type" value="Genomic_DNA"/>
</dbReference>
<accession>A0AA38FK87</accession>
<keyword evidence="2" id="KW-0548">Nucleotidyltransferase</keyword>